<evidence type="ECO:0000313" key="2">
    <source>
        <dbReference type="EMBL" id="KAJ1158689.1"/>
    </source>
</evidence>
<keyword evidence="1" id="KW-0812">Transmembrane</keyword>
<accession>A0AAV7S579</accession>
<gene>
    <name evidence="2" type="ORF">NDU88_011377</name>
</gene>
<keyword evidence="1" id="KW-0472">Membrane</keyword>
<dbReference type="Proteomes" id="UP001066276">
    <property type="component" value="Chromosome 5"/>
</dbReference>
<name>A0AAV7S579_PLEWA</name>
<feature type="transmembrane region" description="Helical" evidence="1">
    <location>
        <begin position="98"/>
        <end position="116"/>
    </location>
</feature>
<organism evidence="2 3">
    <name type="scientific">Pleurodeles waltl</name>
    <name type="common">Iberian ribbed newt</name>
    <dbReference type="NCBI Taxonomy" id="8319"/>
    <lineage>
        <taxon>Eukaryota</taxon>
        <taxon>Metazoa</taxon>
        <taxon>Chordata</taxon>
        <taxon>Craniata</taxon>
        <taxon>Vertebrata</taxon>
        <taxon>Euteleostomi</taxon>
        <taxon>Amphibia</taxon>
        <taxon>Batrachia</taxon>
        <taxon>Caudata</taxon>
        <taxon>Salamandroidea</taxon>
        <taxon>Salamandridae</taxon>
        <taxon>Pleurodelinae</taxon>
        <taxon>Pleurodeles</taxon>
    </lineage>
</organism>
<dbReference type="AlphaFoldDB" id="A0AAV7S579"/>
<sequence length="232" mass="23433">MDCYGSCCWGLPCVLAVVTSVVVEPLFTTVVPVVFPAVVEDVPAMDCYGRCCWGLPCVLAVVTSVVVEVIFTTVAPVAFTAAVETAATVVVPAMRKTITAAVVAKVVLAVITAGLHDVVPTGAAAAVCAIGAAAMAGLFNTVVSLLYFQVWSLLLSLARGSCCGNDEFCSCGSCSSCCPICGCDCGPCFAGSYCCCCTPCNVAAVVTETVAVVRSVMTIGEAAIVAAAIAII</sequence>
<proteinExistence type="predicted"/>
<keyword evidence="3" id="KW-1185">Reference proteome</keyword>
<evidence type="ECO:0000256" key="1">
    <source>
        <dbReference type="SAM" id="Phobius"/>
    </source>
</evidence>
<dbReference type="EMBL" id="JANPWB010000009">
    <property type="protein sequence ID" value="KAJ1158689.1"/>
    <property type="molecule type" value="Genomic_DNA"/>
</dbReference>
<feature type="transmembrane region" description="Helical" evidence="1">
    <location>
        <begin position="69"/>
        <end position="91"/>
    </location>
</feature>
<reference evidence="2" key="1">
    <citation type="journal article" date="2022" name="bioRxiv">
        <title>Sequencing and chromosome-scale assembly of the giantPleurodeles waltlgenome.</title>
        <authorList>
            <person name="Brown T."/>
            <person name="Elewa A."/>
            <person name="Iarovenko S."/>
            <person name="Subramanian E."/>
            <person name="Araus A.J."/>
            <person name="Petzold A."/>
            <person name="Susuki M."/>
            <person name="Suzuki K.-i.T."/>
            <person name="Hayashi T."/>
            <person name="Toyoda A."/>
            <person name="Oliveira C."/>
            <person name="Osipova E."/>
            <person name="Leigh N.D."/>
            <person name="Simon A."/>
            <person name="Yun M.H."/>
        </authorList>
    </citation>
    <scope>NUCLEOTIDE SEQUENCE</scope>
    <source>
        <strain evidence="2">20211129_DDA</strain>
        <tissue evidence="2">Liver</tissue>
    </source>
</reference>
<feature type="transmembrane region" description="Helical" evidence="1">
    <location>
        <begin position="122"/>
        <end position="148"/>
    </location>
</feature>
<keyword evidence="1" id="KW-1133">Transmembrane helix</keyword>
<comment type="caution">
    <text evidence="2">The sequence shown here is derived from an EMBL/GenBank/DDBJ whole genome shotgun (WGS) entry which is preliminary data.</text>
</comment>
<evidence type="ECO:0000313" key="3">
    <source>
        <dbReference type="Proteomes" id="UP001066276"/>
    </source>
</evidence>
<protein>
    <submittedName>
        <fullName evidence="2">Uncharacterized protein</fullName>
    </submittedName>
</protein>